<evidence type="ECO:0000256" key="10">
    <source>
        <dbReference type="ARBA" id="ARBA00023237"/>
    </source>
</evidence>
<keyword evidence="5" id="KW-0732">Signal</keyword>
<dbReference type="InterPro" id="IPR039426">
    <property type="entry name" value="TonB-dep_rcpt-like"/>
</dbReference>
<keyword evidence="3" id="KW-0410">Iron transport</keyword>
<proteinExistence type="predicted"/>
<dbReference type="GO" id="GO:0009279">
    <property type="term" value="C:cell outer membrane"/>
    <property type="evidence" value="ECO:0007669"/>
    <property type="project" value="UniProtKB-SubCell"/>
</dbReference>
<gene>
    <name evidence="12" type="ORF">UFOPK1726_00947</name>
</gene>
<dbReference type="Gene3D" id="2.40.170.20">
    <property type="entry name" value="TonB-dependent receptor, beta-barrel domain"/>
    <property type="match status" value="1"/>
</dbReference>
<dbReference type="InterPro" id="IPR000531">
    <property type="entry name" value="Beta-barrel_TonB"/>
</dbReference>
<dbReference type="AlphaFoldDB" id="A0A6J6F333"/>
<dbReference type="SUPFAM" id="SSF56935">
    <property type="entry name" value="Porins"/>
    <property type="match status" value="1"/>
</dbReference>
<name>A0A6J6F333_9ZZZZ</name>
<dbReference type="PROSITE" id="PS52016">
    <property type="entry name" value="TONB_DEPENDENT_REC_3"/>
    <property type="match status" value="1"/>
</dbReference>
<feature type="domain" description="TonB-dependent receptor-like beta-barrel" evidence="11">
    <location>
        <begin position="24"/>
        <end position="243"/>
    </location>
</feature>
<dbReference type="GO" id="GO:0015344">
    <property type="term" value="F:siderophore uptake transmembrane transporter activity"/>
    <property type="evidence" value="ECO:0007669"/>
    <property type="project" value="TreeGrafter"/>
</dbReference>
<evidence type="ECO:0000256" key="7">
    <source>
        <dbReference type="ARBA" id="ARBA00023065"/>
    </source>
</evidence>
<dbReference type="InterPro" id="IPR010917">
    <property type="entry name" value="TonB_rcpt_CS"/>
</dbReference>
<keyword evidence="7" id="KW-0406">Ion transport</keyword>
<protein>
    <submittedName>
        <fullName evidence="12">Unannotated protein</fullName>
    </submittedName>
</protein>
<evidence type="ECO:0000256" key="1">
    <source>
        <dbReference type="ARBA" id="ARBA00004571"/>
    </source>
</evidence>
<evidence type="ECO:0000256" key="4">
    <source>
        <dbReference type="ARBA" id="ARBA00022692"/>
    </source>
</evidence>
<sequence length="273" mass="30660">MRLNSTTLAPLATRNREDTEHVPLLALGFSYELTSTNSLYLNFSQGYKPATYADTLPIDNNVANTDIDPGNTLTYELGYRGRPSEFMNWDTSVFYIDYDNRFGQTTAGGITTVGNTGRSRNIGIDLAAEVDLVGVIGGEKAVKRFGNLALHGAYEWLDAEFVSGPNTGLAPQYAPEHLIRVGLTYRWRERLKLSLLHTYVSEHYANDNNTLNFQIPAYNVTDITLEAKLWRENVTLLAGLNNVFNEDYYSRVRANGVDPAWGRNFYAGIRFTF</sequence>
<evidence type="ECO:0000256" key="9">
    <source>
        <dbReference type="ARBA" id="ARBA00023136"/>
    </source>
</evidence>
<keyword evidence="4" id="KW-0812">Transmembrane</keyword>
<keyword evidence="9" id="KW-0472">Membrane</keyword>
<dbReference type="InterPro" id="IPR036942">
    <property type="entry name" value="Beta-barrel_TonB_sf"/>
</dbReference>
<dbReference type="PANTHER" id="PTHR32552:SF68">
    <property type="entry name" value="FERRICHROME OUTER MEMBRANE TRANSPORTER_PHAGE RECEPTOR"/>
    <property type="match status" value="1"/>
</dbReference>
<keyword evidence="8" id="KW-0798">TonB box</keyword>
<evidence type="ECO:0000256" key="2">
    <source>
        <dbReference type="ARBA" id="ARBA00022448"/>
    </source>
</evidence>
<dbReference type="Pfam" id="PF00593">
    <property type="entry name" value="TonB_dep_Rec_b-barrel"/>
    <property type="match status" value="1"/>
</dbReference>
<keyword evidence="6" id="KW-0408">Iron</keyword>
<keyword evidence="10" id="KW-0998">Cell outer membrane</keyword>
<keyword evidence="2" id="KW-0813">Transport</keyword>
<dbReference type="PROSITE" id="PS01156">
    <property type="entry name" value="TONB_DEPENDENT_REC_2"/>
    <property type="match status" value="1"/>
</dbReference>
<dbReference type="PANTHER" id="PTHR32552">
    <property type="entry name" value="FERRICHROME IRON RECEPTOR-RELATED"/>
    <property type="match status" value="1"/>
</dbReference>
<accession>A0A6J6F333</accession>
<evidence type="ECO:0000259" key="11">
    <source>
        <dbReference type="Pfam" id="PF00593"/>
    </source>
</evidence>
<comment type="subcellular location">
    <subcellularLocation>
        <location evidence="1">Cell outer membrane</location>
        <topology evidence="1">Multi-pass membrane protein</topology>
    </subcellularLocation>
</comment>
<evidence type="ECO:0000256" key="8">
    <source>
        <dbReference type="ARBA" id="ARBA00023077"/>
    </source>
</evidence>
<evidence type="ECO:0000256" key="5">
    <source>
        <dbReference type="ARBA" id="ARBA00022729"/>
    </source>
</evidence>
<organism evidence="12">
    <name type="scientific">freshwater metagenome</name>
    <dbReference type="NCBI Taxonomy" id="449393"/>
    <lineage>
        <taxon>unclassified sequences</taxon>
        <taxon>metagenomes</taxon>
        <taxon>ecological metagenomes</taxon>
    </lineage>
</organism>
<dbReference type="EMBL" id="CAEZTT010000118">
    <property type="protein sequence ID" value="CAB4581354.1"/>
    <property type="molecule type" value="Genomic_DNA"/>
</dbReference>
<evidence type="ECO:0000256" key="3">
    <source>
        <dbReference type="ARBA" id="ARBA00022496"/>
    </source>
</evidence>
<evidence type="ECO:0000256" key="6">
    <source>
        <dbReference type="ARBA" id="ARBA00023004"/>
    </source>
</evidence>
<evidence type="ECO:0000313" key="12">
    <source>
        <dbReference type="EMBL" id="CAB4581354.1"/>
    </source>
</evidence>
<reference evidence="12" key="1">
    <citation type="submission" date="2020-05" db="EMBL/GenBank/DDBJ databases">
        <authorList>
            <person name="Chiriac C."/>
            <person name="Salcher M."/>
            <person name="Ghai R."/>
            <person name="Kavagutti S V."/>
        </authorList>
    </citation>
    <scope>NUCLEOTIDE SEQUENCE</scope>
</reference>